<keyword evidence="3" id="KW-1185">Reference proteome</keyword>
<proteinExistence type="predicted"/>
<sequence length="155" mass="18137">MQVEFREYNPFDLWIWLEFATVPSPMEKDYIEELFNSWFYLGKLGGFDAENLQVQETGVDISYMDYDDRETDSTLMALMHNQGDFDYQGTWGRCWFDLGTSDAIALDVLINALKQLSKEYVHIERLIIGGENEDWPTKSRQDSLFYESQDNGRVG</sequence>
<name>B4VTR0_9CYAN</name>
<dbReference type="EMBL" id="DS989852">
    <property type="protein sequence ID" value="EDX74563.1"/>
    <property type="molecule type" value="Genomic_DNA"/>
</dbReference>
<evidence type="ECO:0000313" key="2">
    <source>
        <dbReference type="EMBL" id="EDX74563.1"/>
    </source>
</evidence>
<dbReference type="RefSeq" id="WP_006101894.1">
    <property type="nucleotide sequence ID" value="NZ_DS989852.1"/>
</dbReference>
<gene>
    <name evidence="2" type="ORF">MC7420_6041</name>
</gene>
<dbReference type="eggNOG" id="ENOG50302MH">
    <property type="taxonomic scope" value="Bacteria"/>
</dbReference>
<reference evidence="2 3" key="1">
    <citation type="submission" date="2008-07" db="EMBL/GenBank/DDBJ databases">
        <authorList>
            <person name="Tandeau de Marsac N."/>
            <person name="Ferriera S."/>
            <person name="Johnson J."/>
            <person name="Kravitz S."/>
            <person name="Beeson K."/>
            <person name="Sutton G."/>
            <person name="Rogers Y.-H."/>
            <person name="Friedman R."/>
            <person name="Frazier M."/>
            <person name="Venter J.C."/>
        </authorList>
    </citation>
    <scope>NUCLEOTIDE SEQUENCE [LARGE SCALE GENOMIC DNA]</scope>
    <source>
        <strain evidence="2 3">PCC 7420</strain>
    </source>
</reference>
<feature type="region of interest" description="Disordered" evidence="1">
    <location>
        <begin position="136"/>
        <end position="155"/>
    </location>
</feature>
<protein>
    <recommendedName>
        <fullName evidence="4">DUF3531 domain-containing protein</fullName>
    </recommendedName>
</protein>
<evidence type="ECO:0008006" key="4">
    <source>
        <dbReference type="Google" id="ProtNLM"/>
    </source>
</evidence>
<dbReference type="PANTHER" id="PTHR46737">
    <property type="entry name" value="OS02G0827600 PROTEIN"/>
    <property type="match status" value="1"/>
</dbReference>
<evidence type="ECO:0000313" key="3">
    <source>
        <dbReference type="Proteomes" id="UP000003835"/>
    </source>
</evidence>
<dbReference type="PANTHER" id="PTHR46737:SF2">
    <property type="entry name" value="OS02G0827600 PROTEIN"/>
    <property type="match status" value="1"/>
</dbReference>
<organism evidence="2 3">
    <name type="scientific">Coleofasciculus chthonoplastes PCC 7420</name>
    <dbReference type="NCBI Taxonomy" id="118168"/>
    <lineage>
        <taxon>Bacteria</taxon>
        <taxon>Bacillati</taxon>
        <taxon>Cyanobacteriota</taxon>
        <taxon>Cyanophyceae</taxon>
        <taxon>Coleofasciculales</taxon>
        <taxon>Coleofasciculaceae</taxon>
        <taxon>Coleofasciculus</taxon>
    </lineage>
</organism>
<feature type="compositionally biased region" description="Polar residues" evidence="1">
    <location>
        <begin position="146"/>
        <end position="155"/>
    </location>
</feature>
<dbReference type="Proteomes" id="UP000003835">
    <property type="component" value="Unassembled WGS sequence"/>
</dbReference>
<dbReference type="Pfam" id="PF12049">
    <property type="entry name" value="DUF3531"/>
    <property type="match status" value="1"/>
</dbReference>
<dbReference type="STRING" id="118168.MC7420_6041"/>
<dbReference type="HOGENOM" id="CLU_073961_3_0_3"/>
<evidence type="ECO:0000256" key="1">
    <source>
        <dbReference type="SAM" id="MobiDB-lite"/>
    </source>
</evidence>
<dbReference type="AlphaFoldDB" id="B4VTR0"/>
<accession>B4VTR0</accession>
<dbReference type="InterPro" id="IPR021920">
    <property type="entry name" value="DUF3531"/>
</dbReference>
<dbReference type="OrthoDB" id="510886at2"/>